<dbReference type="RefSeq" id="WP_133881351.1">
    <property type="nucleotide sequence ID" value="NZ_MWIN01000036.1"/>
</dbReference>
<gene>
    <name evidence="3" type="ORF">DFR24_2284</name>
</gene>
<dbReference type="SUPFAM" id="SSF48452">
    <property type="entry name" value="TPR-like"/>
    <property type="match status" value="1"/>
</dbReference>
<dbReference type="InterPro" id="IPR011990">
    <property type="entry name" value="TPR-like_helical_dom_sf"/>
</dbReference>
<evidence type="ECO:0000313" key="3">
    <source>
        <dbReference type="EMBL" id="TDU32874.1"/>
    </source>
</evidence>
<evidence type="ECO:0008006" key="5">
    <source>
        <dbReference type="Google" id="ProtNLM"/>
    </source>
</evidence>
<feature type="chain" id="PRO_5030099629" description="Tetratricopeptide repeat protein" evidence="2">
    <location>
        <begin position="20"/>
        <end position="192"/>
    </location>
</feature>
<dbReference type="Gene3D" id="1.25.40.10">
    <property type="entry name" value="Tetratricopeptide repeat domain"/>
    <property type="match status" value="1"/>
</dbReference>
<dbReference type="SMART" id="SM00028">
    <property type="entry name" value="TPR"/>
    <property type="match status" value="2"/>
</dbReference>
<comment type="caution">
    <text evidence="3">The sequence shown here is derived from an EMBL/GenBank/DDBJ whole genome shotgun (WGS) entry which is preliminary data.</text>
</comment>
<evidence type="ECO:0000313" key="4">
    <source>
        <dbReference type="Proteomes" id="UP000295341"/>
    </source>
</evidence>
<dbReference type="Proteomes" id="UP000295341">
    <property type="component" value="Unassembled WGS sequence"/>
</dbReference>
<reference evidence="3 4" key="1">
    <citation type="submission" date="2019-03" db="EMBL/GenBank/DDBJ databases">
        <title>Genomic Encyclopedia of Type Strains, Phase IV (KMG-IV): sequencing the most valuable type-strain genomes for metagenomic binning, comparative biology and taxonomic classification.</title>
        <authorList>
            <person name="Goeker M."/>
        </authorList>
    </citation>
    <scope>NUCLEOTIDE SEQUENCE [LARGE SCALE GENOMIC DNA]</scope>
    <source>
        <strain evidence="3 4">DSM 26377</strain>
    </source>
</reference>
<evidence type="ECO:0000256" key="1">
    <source>
        <dbReference type="SAM" id="MobiDB-lite"/>
    </source>
</evidence>
<name>A0A4R7PF70_9GAMM</name>
<accession>A0A4R7PF70</accession>
<evidence type="ECO:0000256" key="2">
    <source>
        <dbReference type="SAM" id="SignalP"/>
    </source>
</evidence>
<sequence length="192" mass="20256">MTLRFGALVLAALLLNACASSTGTREGGVPYPQPPVSTVPPSTQPPMQPIPGTSGSTGPVVIEPVKPAAPTFPRTAENISGQAVVSLMRKAADARTQGQLDLAASQLERAQRIEPRNYFVWSALAKVYLDQQQYDQAISVAGKSTSLARGNLYVEVENWKTIARALQGKGDSLGAVQAEARVDEIERSLGGG</sequence>
<dbReference type="InterPro" id="IPR019734">
    <property type="entry name" value="TPR_rpt"/>
</dbReference>
<feature type="signal peptide" evidence="2">
    <location>
        <begin position="1"/>
        <end position="19"/>
    </location>
</feature>
<feature type="region of interest" description="Disordered" evidence="1">
    <location>
        <begin position="23"/>
        <end position="45"/>
    </location>
</feature>
<dbReference type="OrthoDB" id="5570544at2"/>
<organism evidence="3 4">
    <name type="scientific">Panacagrimonas perspica</name>
    <dbReference type="NCBI Taxonomy" id="381431"/>
    <lineage>
        <taxon>Bacteria</taxon>
        <taxon>Pseudomonadati</taxon>
        <taxon>Pseudomonadota</taxon>
        <taxon>Gammaproteobacteria</taxon>
        <taxon>Nevskiales</taxon>
        <taxon>Nevskiaceae</taxon>
        <taxon>Panacagrimonas</taxon>
    </lineage>
</organism>
<keyword evidence="4" id="KW-1185">Reference proteome</keyword>
<dbReference type="AlphaFoldDB" id="A0A4R7PF70"/>
<dbReference type="EMBL" id="SOBT01000008">
    <property type="protein sequence ID" value="TDU32874.1"/>
    <property type="molecule type" value="Genomic_DNA"/>
</dbReference>
<feature type="compositionally biased region" description="Pro residues" evidence="1">
    <location>
        <begin position="31"/>
        <end position="45"/>
    </location>
</feature>
<keyword evidence="2" id="KW-0732">Signal</keyword>
<protein>
    <recommendedName>
        <fullName evidence="5">Tetratricopeptide repeat protein</fullName>
    </recommendedName>
</protein>
<proteinExistence type="predicted"/>
<dbReference type="Pfam" id="PF14559">
    <property type="entry name" value="TPR_19"/>
    <property type="match status" value="1"/>
</dbReference>